<name>A0ABP8TS81_9ACTN</name>
<dbReference type="EMBL" id="BAABHJ010000027">
    <property type="protein sequence ID" value="GAA4614976.1"/>
    <property type="molecule type" value="Genomic_DNA"/>
</dbReference>
<dbReference type="RefSeq" id="WP_345363306.1">
    <property type="nucleotide sequence ID" value="NZ_BAABHJ010000027.1"/>
</dbReference>
<gene>
    <name evidence="1" type="ORF">GCM10023195_65680</name>
</gene>
<comment type="caution">
    <text evidence="1">The sequence shown here is derived from an EMBL/GenBank/DDBJ whole genome shotgun (WGS) entry which is preliminary data.</text>
</comment>
<proteinExistence type="predicted"/>
<evidence type="ECO:0000313" key="2">
    <source>
        <dbReference type="Proteomes" id="UP001500212"/>
    </source>
</evidence>
<organism evidence="1 2">
    <name type="scientific">Actinoallomurus liliacearum</name>
    <dbReference type="NCBI Taxonomy" id="1080073"/>
    <lineage>
        <taxon>Bacteria</taxon>
        <taxon>Bacillati</taxon>
        <taxon>Actinomycetota</taxon>
        <taxon>Actinomycetes</taxon>
        <taxon>Streptosporangiales</taxon>
        <taxon>Thermomonosporaceae</taxon>
        <taxon>Actinoallomurus</taxon>
    </lineage>
</organism>
<dbReference type="Proteomes" id="UP001500212">
    <property type="component" value="Unassembled WGS sequence"/>
</dbReference>
<keyword evidence="2" id="KW-1185">Reference proteome</keyword>
<dbReference type="InterPro" id="IPR007612">
    <property type="entry name" value="LOR"/>
</dbReference>
<sequence>MDFQTFQAQRRLLIRQRVRLMVNQYEVHAENPDGSEGELIAFAQQKRLAFKEQVTFYSDDRKEHPLFGFKARQRLDLGATYDVTDPGGQPIGNFRKDFKASLLASTWHLEQPGLGVTTGSERSKFVAILRRVWDFIPYVDSLPFAWPYHFDFTANEQETFLVDKKFALRDKYVVDIKDPRLDRRLVIAQAVALDALQHR</sequence>
<evidence type="ECO:0000313" key="1">
    <source>
        <dbReference type="EMBL" id="GAA4614976.1"/>
    </source>
</evidence>
<dbReference type="Pfam" id="PF04525">
    <property type="entry name" value="LOR"/>
    <property type="match status" value="1"/>
</dbReference>
<reference evidence="2" key="1">
    <citation type="journal article" date="2019" name="Int. J. Syst. Evol. Microbiol.">
        <title>The Global Catalogue of Microorganisms (GCM) 10K type strain sequencing project: providing services to taxonomists for standard genome sequencing and annotation.</title>
        <authorList>
            <consortium name="The Broad Institute Genomics Platform"/>
            <consortium name="The Broad Institute Genome Sequencing Center for Infectious Disease"/>
            <person name="Wu L."/>
            <person name="Ma J."/>
        </authorList>
    </citation>
    <scope>NUCLEOTIDE SEQUENCE [LARGE SCALE GENOMIC DNA]</scope>
    <source>
        <strain evidence="2">JCM 17938</strain>
    </source>
</reference>
<protein>
    <submittedName>
        <fullName evidence="1">Uncharacterized protein</fullName>
    </submittedName>
</protein>
<accession>A0ABP8TS81</accession>